<protein>
    <submittedName>
        <fullName evidence="2">Uncharacterized protein</fullName>
    </submittedName>
</protein>
<keyword evidence="1" id="KW-0812">Transmembrane</keyword>
<comment type="caution">
    <text evidence="2">The sequence shown here is derived from an EMBL/GenBank/DDBJ whole genome shotgun (WGS) entry which is preliminary data.</text>
</comment>
<sequence length="61" mass="6950">MSNLRISNQQAFSPQTIWMRLLPTLIYAAIVPYLICLVATGSFHLSEVSTLRRKPRAWSCV</sequence>
<dbReference type="Proteomes" id="UP000004508">
    <property type="component" value="Unassembled WGS sequence"/>
</dbReference>
<keyword evidence="3" id="KW-1185">Reference proteome</keyword>
<feature type="transmembrane region" description="Helical" evidence="1">
    <location>
        <begin position="25"/>
        <end position="46"/>
    </location>
</feature>
<evidence type="ECO:0000313" key="3">
    <source>
        <dbReference type="Proteomes" id="UP000004508"/>
    </source>
</evidence>
<dbReference type="EMBL" id="ADVG01000002">
    <property type="protein sequence ID" value="EFH85840.1"/>
    <property type="molecule type" value="Genomic_DNA"/>
</dbReference>
<keyword evidence="1" id="KW-0472">Membrane</keyword>
<evidence type="ECO:0000256" key="1">
    <source>
        <dbReference type="SAM" id="Phobius"/>
    </source>
</evidence>
<evidence type="ECO:0000313" key="2">
    <source>
        <dbReference type="EMBL" id="EFH85840.1"/>
    </source>
</evidence>
<dbReference type="InParanoid" id="D6TQW9"/>
<accession>D6TQW9</accession>
<reference evidence="2 3" key="1">
    <citation type="journal article" date="2011" name="Stand. Genomic Sci.">
        <title>Non-contiguous finished genome sequence and contextual data of the filamentous soil bacterium Ktedonobacter racemifer type strain (SOSP1-21).</title>
        <authorList>
            <person name="Chang Y.J."/>
            <person name="Land M."/>
            <person name="Hauser L."/>
            <person name="Chertkov O."/>
            <person name="Del Rio T.G."/>
            <person name="Nolan M."/>
            <person name="Copeland A."/>
            <person name="Tice H."/>
            <person name="Cheng J.F."/>
            <person name="Lucas S."/>
            <person name="Han C."/>
            <person name="Goodwin L."/>
            <person name="Pitluck S."/>
            <person name="Ivanova N."/>
            <person name="Ovchinikova G."/>
            <person name="Pati A."/>
            <person name="Chen A."/>
            <person name="Palaniappan K."/>
            <person name="Mavromatis K."/>
            <person name="Liolios K."/>
            <person name="Brettin T."/>
            <person name="Fiebig A."/>
            <person name="Rohde M."/>
            <person name="Abt B."/>
            <person name="Goker M."/>
            <person name="Detter J.C."/>
            <person name="Woyke T."/>
            <person name="Bristow J."/>
            <person name="Eisen J.A."/>
            <person name="Markowitz V."/>
            <person name="Hugenholtz P."/>
            <person name="Kyrpides N.C."/>
            <person name="Klenk H.P."/>
            <person name="Lapidus A."/>
        </authorList>
    </citation>
    <scope>NUCLEOTIDE SEQUENCE [LARGE SCALE GENOMIC DNA]</scope>
    <source>
        <strain evidence="3">DSM 44963</strain>
    </source>
</reference>
<organism evidence="2 3">
    <name type="scientific">Ktedonobacter racemifer DSM 44963</name>
    <dbReference type="NCBI Taxonomy" id="485913"/>
    <lineage>
        <taxon>Bacteria</taxon>
        <taxon>Bacillati</taxon>
        <taxon>Chloroflexota</taxon>
        <taxon>Ktedonobacteria</taxon>
        <taxon>Ktedonobacterales</taxon>
        <taxon>Ktedonobacteraceae</taxon>
        <taxon>Ktedonobacter</taxon>
    </lineage>
</organism>
<dbReference type="AlphaFoldDB" id="D6TQW9"/>
<name>D6TQW9_KTERA</name>
<gene>
    <name evidence="2" type="ORF">Krac_7088</name>
</gene>
<proteinExistence type="predicted"/>
<keyword evidence="1" id="KW-1133">Transmembrane helix</keyword>